<evidence type="ECO:0000256" key="5">
    <source>
        <dbReference type="ARBA" id="ARBA00007837"/>
    </source>
</evidence>
<dbReference type="GO" id="GO:0016301">
    <property type="term" value="F:kinase activity"/>
    <property type="evidence" value="ECO:0007669"/>
    <property type="project" value="UniProtKB-KW"/>
</dbReference>
<dbReference type="GO" id="GO:0046872">
    <property type="term" value="F:metal ion binding"/>
    <property type="evidence" value="ECO:0007669"/>
    <property type="project" value="UniProtKB-KW"/>
</dbReference>
<feature type="binding site" evidence="20">
    <location>
        <position position="433"/>
    </location>
    <ligand>
        <name>Mg(2+)</name>
        <dbReference type="ChEBI" id="CHEBI:18420"/>
    </ligand>
</feature>
<dbReference type="AlphaFoldDB" id="A0A853H0N8"/>
<evidence type="ECO:0000256" key="1">
    <source>
        <dbReference type="ARBA" id="ARBA00000683"/>
    </source>
</evidence>
<dbReference type="InterPro" id="IPR018274">
    <property type="entry name" value="PEP_util_AS"/>
</dbReference>
<dbReference type="InterPro" id="IPR006318">
    <property type="entry name" value="PTS_EI-like"/>
</dbReference>
<name>A0A853H0N8_9BURK</name>
<dbReference type="PROSITE" id="PS00742">
    <property type="entry name" value="PEP_ENZYMES_2"/>
    <property type="match status" value="1"/>
</dbReference>
<dbReference type="InterPro" id="IPR024692">
    <property type="entry name" value="PTS_EI"/>
</dbReference>
<keyword evidence="12 17" id="KW-0598">Phosphotransferase system</keyword>
<keyword evidence="24" id="KW-0670">Pyruvate</keyword>
<keyword evidence="15 17" id="KW-0460">Magnesium</keyword>
<evidence type="ECO:0000259" key="21">
    <source>
        <dbReference type="Pfam" id="PF00391"/>
    </source>
</evidence>
<dbReference type="GO" id="GO:0008965">
    <property type="term" value="F:phosphoenolpyruvate-protein phosphotransferase activity"/>
    <property type="evidence" value="ECO:0007669"/>
    <property type="project" value="UniProtKB-EC"/>
</dbReference>
<evidence type="ECO:0000256" key="11">
    <source>
        <dbReference type="ARBA" id="ARBA00022679"/>
    </source>
</evidence>
<feature type="domain" description="PEP-utilising enzyme mobile" evidence="21">
    <location>
        <begin position="158"/>
        <end position="228"/>
    </location>
</feature>
<dbReference type="EMBL" id="JACCEV010000002">
    <property type="protein sequence ID" value="NYT85892.1"/>
    <property type="molecule type" value="Genomic_DNA"/>
</dbReference>
<evidence type="ECO:0000313" key="25">
    <source>
        <dbReference type="Proteomes" id="UP000554144"/>
    </source>
</evidence>
<accession>A0A853H0N8</accession>
<feature type="binding site" evidence="19">
    <location>
        <position position="467"/>
    </location>
    <ligand>
        <name>phosphoenolpyruvate</name>
        <dbReference type="ChEBI" id="CHEBI:58702"/>
    </ligand>
</feature>
<dbReference type="SUPFAM" id="SSF51621">
    <property type="entry name" value="Phosphoenolpyruvate/pyruvate domain"/>
    <property type="match status" value="1"/>
</dbReference>
<evidence type="ECO:0000256" key="17">
    <source>
        <dbReference type="PIRNR" id="PIRNR000732"/>
    </source>
</evidence>
<evidence type="ECO:0000256" key="12">
    <source>
        <dbReference type="ARBA" id="ARBA00022683"/>
    </source>
</evidence>
<evidence type="ECO:0000256" key="4">
    <source>
        <dbReference type="ARBA" id="ARBA00004496"/>
    </source>
</evidence>
<dbReference type="SUPFAM" id="SSF47831">
    <property type="entry name" value="Enzyme I of the PEP:sugar phosphotransferase system HPr-binding (sub)domain"/>
    <property type="match status" value="1"/>
</dbReference>
<dbReference type="PRINTS" id="PR01736">
    <property type="entry name" value="PHPHTRNFRASE"/>
</dbReference>
<dbReference type="Pfam" id="PF05524">
    <property type="entry name" value="PEP-utilisers_N"/>
    <property type="match status" value="1"/>
</dbReference>
<evidence type="ECO:0000256" key="14">
    <source>
        <dbReference type="ARBA" id="ARBA00022777"/>
    </source>
</evidence>
<protein>
    <recommendedName>
        <fullName evidence="7 17">Phosphoenolpyruvate-protein phosphotransferase</fullName>
        <ecNumber evidence="6 17">2.7.3.9</ecNumber>
    </recommendedName>
    <alternativeName>
        <fullName evidence="16 17">Phosphotransferase system, enzyme I</fullName>
    </alternativeName>
</protein>
<feature type="active site" description="Tele-phosphohistidine intermediate" evidence="18">
    <location>
        <position position="192"/>
    </location>
</feature>
<evidence type="ECO:0000256" key="6">
    <source>
        <dbReference type="ARBA" id="ARBA00012232"/>
    </source>
</evidence>
<feature type="domain" description="PEP-utilising enzyme C-terminal" evidence="22">
    <location>
        <begin position="255"/>
        <end position="543"/>
    </location>
</feature>
<sequence length="568" mass="61811">MQGQGVVKGYAIGKAAVMSAAALEVAHYRIPEQEVEAECERMKAALSKARDELQLIASTLPEDAPRELGPLLTVHTMLLDDPMLFEQTCALIMERHYNAEWALTTQGQLLSEQFDLMEDEYLRERGADIRQVIERVLRVLSGSMSLLPSLQADNSTDPLIVVARDISPADMLRLRGGRFAAFLTDLGGLTSHTAIVARSMNVPAVVGLGHFRALVRDGDILVADGFSGTVLVNPSEKILNEYRQRQEEYLQKRATLALLRDAPAETLDGISIRLEANIELPEEAAEALAAGADGIGLFRSEFLFMGRPDLPSENEQYQAYASVVKAMEGRPVTIRTLDLGADKSLDGDITVATNPALGLRAIRYCLANPEIFRTQLRALLRASLHGHVRILIPMISHMHEVHATREAIEQACASMDADGVAYARNISLGAMVEIPAIAIAIEPFVETLDFLSIGTNDLIQYTLAIDRGDSEVADLYDPMHPAVLRLIAHTINAGERAGKSVSVCGEMAGDSTVTRMLLGLGLTGFSMHPQQLLDVKNEVRQAHSNALRVKVASALNRAERIDLAALSG</sequence>
<feature type="binding site" evidence="20">
    <location>
        <position position="457"/>
    </location>
    <ligand>
        <name>Mg(2+)</name>
        <dbReference type="ChEBI" id="CHEBI:18420"/>
    </ligand>
</feature>
<evidence type="ECO:0000256" key="7">
    <source>
        <dbReference type="ARBA" id="ARBA00016544"/>
    </source>
</evidence>
<comment type="catalytic activity">
    <reaction evidence="1 17">
        <text>L-histidyl-[protein] + phosphoenolpyruvate = N(pros)-phospho-L-histidyl-[protein] + pyruvate</text>
        <dbReference type="Rhea" id="RHEA:23880"/>
        <dbReference type="Rhea" id="RHEA-COMP:9745"/>
        <dbReference type="Rhea" id="RHEA-COMP:9746"/>
        <dbReference type="ChEBI" id="CHEBI:15361"/>
        <dbReference type="ChEBI" id="CHEBI:29979"/>
        <dbReference type="ChEBI" id="CHEBI:58702"/>
        <dbReference type="ChEBI" id="CHEBI:64837"/>
        <dbReference type="EC" id="2.7.3.9"/>
    </reaction>
</comment>
<dbReference type="Gene3D" id="3.20.20.60">
    <property type="entry name" value="Phosphoenolpyruvate-binding domains"/>
    <property type="match status" value="1"/>
</dbReference>
<evidence type="ECO:0000256" key="8">
    <source>
        <dbReference type="ARBA" id="ARBA00022448"/>
    </source>
</evidence>
<comment type="subcellular location">
    <subcellularLocation>
        <location evidence="4 17">Cytoplasm</location>
    </subcellularLocation>
</comment>
<dbReference type="NCBIfam" id="TIGR01417">
    <property type="entry name" value="PTS_I_fam"/>
    <property type="match status" value="1"/>
</dbReference>
<comment type="cofactor">
    <cofactor evidence="2 17 20">
        <name>Mg(2+)</name>
        <dbReference type="ChEBI" id="CHEBI:18420"/>
    </cofactor>
</comment>
<dbReference type="Proteomes" id="UP000554144">
    <property type="component" value="Unassembled WGS sequence"/>
</dbReference>
<keyword evidence="25" id="KW-1185">Reference proteome</keyword>
<evidence type="ECO:0000256" key="19">
    <source>
        <dbReference type="PIRSR" id="PIRSR000732-2"/>
    </source>
</evidence>
<evidence type="ECO:0000256" key="15">
    <source>
        <dbReference type="ARBA" id="ARBA00022842"/>
    </source>
</evidence>
<comment type="caution">
    <text evidence="24">The sequence shown here is derived from an EMBL/GenBank/DDBJ whole genome shotgun (WGS) entry which is preliminary data.</text>
</comment>
<proteinExistence type="inferred from homology"/>
<dbReference type="SUPFAM" id="SSF52009">
    <property type="entry name" value="Phosphohistidine domain"/>
    <property type="match status" value="1"/>
</dbReference>
<dbReference type="InterPro" id="IPR036637">
    <property type="entry name" value="Phosphohistidine_dom_sf"/>
</dbReference>
<evidence type="ECO:0000256" key="16">
    <source>
        <dbReference type="ARBA" id="ARBA00033235"/>
    </source>
</evidence>
<evidence type="ECO:0000259" key="22">
    <source>
        <dbReference type="Pfam" id="PF02896"/>
    </source>
</evidence>
<dbReference type="EC" id="2.7.3.9" evidence="6 17"/>
<comment type="similarity">
    <text evidence="5 17">Belongs to the PEP-utilizing enzyme family.</text>
</comment>
<feature type="binding site" evidence="19">
    <location>
        <begin position="456"/>
        <end position="457"/>
    </location>
    <ligand>
        <name>phosphoenolpyruvate</name>
        <dbReference type="ChEBI" id="CHEBI:58702"/>
    </ligand>
</feature>
<evidence type="ECO:0000256" key="20">
    <source>
        <dbReference type="PIRSR" id="PIRSR000732-3"/>
    </source>
</evidence>
<dbReference type="InterPro" id="IPR008731">
    <property type="entry name" value="PTS_EIN"/>
</dbReference>
<feature type="active site" description="Proton donor" evidence="18">
    <location>
        <position position="504"/>
    </location>
</feature>
<dbReference type="PROSITE" id="PS00370">
    <property type="entry name" value="PEP_ENZYMES_PHOS_SITE"/>
    <property type="match status" value="1"/>
</dbReference>
<feature type="binding site" evidence="19">
    <location>
        <position position="335"/>
    </location>
    <ligand>
        <name>phosphoenolpyruvate</name>
        <dbReference type="ChEBI" id="CHEBI:58702"/>
    </ligand>
</feature>
<feature type="domain" description="Phosphotransferase system enzyme I N-terminal" evidence="23">
    <location>
        <begin position="2"/>
        <end position="125"/>
    </location>
</feature>
<dbReference type="InterPro" id="IPR015813">
    <property type="entry name" value="Pyrv/PenolPyrv_kinase-like_dom"/>
</dbReference>
<keyword evidence="10 17" id="KW-0762">Sugar transport</keyword>
<dbReference type="Gene3D" id="1.10.274.10">
    <property type="entry name" value="PtsI, HPr-binding domain"/>
    <property type="match status" value="1"/>
</dbReference>
<keyword evidence="9 17" id="KW-0963">Cytoplasm</keyword>
<feature type="binding site" evidence="19">
    <location>
        <position position="299"/>
    </location>
    <ligand>
        <name>phosphoenolpyruvate</name>
        <dbReference type="ChEBI" id="CHEBI:58702"/>
    </ligand>
</feature>
<keyword evidence="14 17" id="KW-0418">Kinase</keyword>
<evidence type="ECO:0000256" key="2">
    <source>
        <dbReference type="ARBA" id="ARBA00001946"/>
    </source>
</evidence>
<dbReference type="PIRSF" id="PIRSF000732">
    <property type="entry name" value="PTS_enzyme_I"/>
    <property type="match status" value="1"/>
</dbReference>
<dbReference type="PANTHER" id="PTHR46244:SF3">
    <property type="entry name" value="PHOSPHOENOLPYRUVATE-PROTEIN PHOSPHOTRANSFERASE"/>
    <property type="match status" value="1"/>
</dbReference>
<keyword evidence="13 17" id="KW-0479">Metal-binding</keyword>
<dbReference type="InterPro" id="IPR023151">
    <property type="entry name" value="PEP_util_CS"/>
</dbReference>
<dbReference type="Pfam" id="PF02896">
    <property type="entry name" value="PEP-utilizers_C"/>
    <property type="match status" value="1"/>
</dbReference>
<evidence type="ECO:0000256" key="9">
    <source>
        <dbReference type="ARBA" id="ARBA00022490"/>
    </source>
</evidence>
<keyword evidence="8 17" id="KW-0813">Transport</keyword>
<dbReference type="GO" id="GO:0005737">
    <property type="term" value="C:cytoplasm"/>
    <property type="evidence" value="ECO:0007669"/>
    <property type="project" value="UniProtKB-SubCell"/>
</dbReference>
<evidence type="ECO:0000256" key="18">
    <source>
        <dbReference type="PIRSR" id="PIRSR000732-1"/>
    </source>
</evidence>
<evidence type="ECO:0000256" key="10">
    <source>
        <dbReference type="ARBA" id="ARBA00022597"/>
    </source>
</evidence>
<comment type="function">
    <text evidence="3 17">General (non sugar-specific) component of the phosphoenolpyruvate-dependent sugar phosphotransferase system (sugar PTS). This major carbohydrate active-transport system catalyzes the phosphorylation of incoming sugar substrates concomitantly with their translocation across the cell membrane. Enzyme I transfers the phosphoryl group from phosphoenolpyruvate (PEP) to the phosphoryl carrier protein (HPr).</text>
</comment>
<evidence type="ECO:0000259" key="23">
    <source>
        <dbReference type="Pfam" id="PF05524"/>
    </source>
</evidence>
<gene>
    <name evidence="24" type="primary">ptsP</name>
    <name evidence="24" type="ORF">H0A62_09780</name>
</gene>
<dbReference type="InterPro" id="IPR040442">
    <property type="entry name" value="Pyrv_kinase-like_dom_sf"/>
</dbReference>
<dbReference type="GO" id="GO:0009401">
    <property type="term" value="P:phosphoenolpyruvate-dependent sugar phosphotransferase system"/>
    <property type="evidence" value="ECO:0007669"/>
    <property type="project" value="UniProtKB-KW"/>
</dbReference>
<dbReference type="InterPro" id="IPR050499">
    <property type="entry name" value="PEP-utilizing_PTS_enzyme"/>
</dbReference>
<evidence type="ECO:0000313" key="24">
    <source>
        <dbReference type="EMBL" id="NYT85892.1"/>
    </source>
</evidence>
<dbReference type="RefSeq" id="WP_167667440.1">
    <property type="nucleotide sequence ID" value="NZ_JACCEV010000002.1"/>
</dbReference>
<reference evidence="24 25" key="1">
    <citation type="submission" date="2020-07" db="EMBL/GenBank/DDBJ databases">
        <title>Taxonomic revisions and descriptions of new bacterial species based on genomic comparisons in the high-G+C-content subgroup of the family Alcaligenaceae.</title>
        <authorList>
            <person name="Szabo A."/>
            <person name="Felfoldi T."/>
        </authorList>
    </citation>
    <scope>NUCLEOTIDE SEQUENCE [LARGE SCALE GENOMIC DNA]</scope>
    <source>
        <strain evidence="24 25">DSM 25667</strain>
    </source>
</reference>
<keyword evidence="11 17" id="KW-0808">Transferase</keyword>
<evidence type="ECO:0000256" key="13">
    <source>
        <dbReference type="ARBA" id="ARBA00022723"/>
    </source>
</evidence>
<dbReference type="PANTHER" id="PTHR46244">
    <property type="entry name" value="PHOSPHOENOLPYRUVATE-PROTEIN PHOSPHOTRANSFERASE"/>
    <property type="match status" value="1"/>
</dbReference>
<dbReference type="Gene3D" id="3.50.30.10">
    <property type="entry name" value="Phosphohistidine domain"/>
    <property type="match status" value="1"/>
</dbReference>
<dbReference type="InterPro" id="IPR000121">
    <property type="entry name" value="PEP_util_C"/>
</dbReference>
<dbReference type="Pfam" id="PF00391">
    <property type="entry name" value="PEP-utilizers"/>
    <property type="match status" value="1"/>
</dbReference>
<dbReference type="InterPro" id="IPR036618">
    <property type="entry name" value="PtsI_HPr-bd_sf"/>
</dbReference>
<evidence type="ECO:0000256" key="3">
    <source>
        <dbReference type="ARBA" id="ARBA00002728"/>
    </source>
</evidence>
<dbReference type="InterPro" id="IPR008279">
    <property type="entry name" value="PEP-util_enz_mobile_dom"/>
</dbReference>
<organism evidence="24 25">
    <name type="scientific">Pollutimonas harenae</name>
    <dbReference type="NCBI Taxonomy" id="657015"/>
    <lineage>
        <taxon>Bacteria</taxon>
        <taxon>Pseudomonadati</taxon>
        <taxon>Pseudomonadota</taxon>
        <taxon>Betaproteobacteria</taxon>
        <taxon>Burkholderiales</taxon>
        <taxon>Alcaligenaceae</taxon>
        <taxon>Pollutimonas</taxon>
    </lineage>
</organism>